<sequence length="292" mass="33908">MRQIIVWEEGSKVVEECIEKAKMILDGYRPGALFKPEDYIKFYDCIFYMSVQPDPYCYSLQLCEMFKRALAEGITSRVLPSLWGKTDSSLLPELANMWTRYKKMASCLGGIFQYLERYTTQDSLIHMSVRCFHDLVFIEHYQEFQTAAISLIHKDRDEETLNRELLHSIVTFFVDIGFGDKCYYNNFEEAVLADAASYYSQLASQWLICYSFTVYRQKTALCLTKERERASQFLDQDSVEKLLQVVQSHMVNQVAYNLLEKKKAERSNGPDSIQELLSQCANLNLEDGNSSM</sequence>
<dbReference type="InterPro" id="IPR016159">
    <property type="entry name" value="Cullin_repeat-like_dom_sf"/>
</dbReference>
<reference evidence="3" key="1">
    <citation type="submission" date="2023-02" db="EMBL/GenBank/DDBJ databases">
        <title>Genome of toxic invasive species Heracleum sosnowskyi carries increased number of genes despite the absence of recent whole-genome duplications.</title>
        <authorList>
            <person name="Schelkunov M."/>
            <person name="Shtratnikova V."/>
            <person name="Makarenko M."/>
            <person name="Klepikova A."/>
            <person name="Omelchenko D."/>
            <person name="Novikova G."/>
            <person name="Obukhova E."/>
            <person name="Bogdanov V."/>
            <person name="Penin A."/>
            <person name="Logacheva M."/>
        </authorList>
    </citation>
    <scope>NUCLEOTIDE SEQUENCE</scope>
    <source>
        <strain evidence="3">Hsosn_3</strain>
        <tissue evidence="3">Leaf</tissue>
    </source>
</reference>
<evidence type="ECO:0000256" key="1">
    <source>
        <dbReference type="ARBA" id="ARBA00006019"/>
    </source>
</evidence>
<dbReference type="InterPro" id="IPR045093">
    <property type="entry name" value="Cullin"/>
</dbReference>
<gene>
    <name evidence="3" type="ORF">POM88_001268</name>
</gene>
<dbReference type="Gene3D" id="1.20.1310.10">
    <property type="entry name" value="Cullin Repeats"/>
    <property type="match status" value="2"/>
</dbReference>
<accession>A0AAD8JD73</accession>
<dbReference type="GO" id="GO:0006511">
    <property type="term" value="P:ubiquitin-dependent protein catabolic process"/>
    <property type="evidence" value="ECO:0007669"/>
    <property type="project" value="InterPro"/>
</dbReference>
<protein>
    <submittedName>
        <fullName evidence="3">Cullin domain-containing protein</fullName>
    </submittedName>
</protein>
<dbReference type="EMBL" id="JAUIZM010000001">
    <property type="protein sequence ID" value="KAK1401663.1"/>
    <property type="molecule type" value="Genomic_DNA"/>
</dbReference>
<name>A0AAD8JD73_9APIA</name>
<evidence type="ECO:0000313" key="3">
    <source>
        <dbReference type="EMBL" id="KAK1401663.1"/>
    </source>
</evidence>
<organism evidence="3 4">
    <name type="scientific">Heracleum sosnowskyi</name>
    <dbReference type="NCBI Taxonomy" id="360622"/>
    <lineage>
        <taxon>Eukaryota</taxon>
        <taxon>Viridiplantae</taxon>
        <taxon>Streptophyta</taxon>
        <taxon>Embryophyta</taxon>
        <taxon>Tracheophyta</taxon>
        <taxon>Spermatophyta</taxon>
        <taxon>Magnoliopsida</taxon>
        <taxon>eudicotyledons</taxon>
        <taxon>Gunneridae</taxon>
        <taxon>Pentapetalae</taxon>
        <taxon>asterids</taxon>
        <taxon>campanulids</taxon>
        <taxon>Apiales</taxon>
        <taxon>Apiaceae</taxon>
        <taxon>Apioideae</taxon>
        <taxon>apioid superclade</taxon>
        <taxon>Tordylieae</taxon>
        <taxon>Tordyliinae</taxon>
        <taxon>Heracleum</taxon>
    </lineage>
</organism>
<keyword evidence="4" id="KW-1185">Reference proteome</keyword>
<reference evidence="3" key="2">
    <citation type="submission" date="2023-05" db="EMBL/GenBank/DDBJ databases">
        <authorList>
            <person name="Schelkunov M.I."/>
        </authorList>
    </citation>
    <scope>NUCLEOTIDE SEQUENCE</scope>
    <source>
        <strain evidence="3">Hsosn_3</strain>
        <tissue evidence="3">Leaf</tissue>
    </source>
</reference>
<evidence type="ECO:0000313" key="4">
    <source>
        <dbReference type="Proteomes" id="UP001237642"/>
    </source>
</evidence>
<comment type="caution">
    <text evidence="3">The sequence shown here is derived from an EMBL/GenBank/DDBJ whole genome shotgun (WGS) entry which is preliminary data.</text>
</comment>
<dbReference type="AlphaFoldDB" id="A0AAD8JD73"/>
<evidence type="ECO:0000259" key="2">
    <source>
        <dbReference type="Pfam" id="PF00888"/>
    </source>
</evidence>
<dbReference type="Pfam" id="PF00888">
    <property type="entry name" value="Cullin"/>
    <property type="match status" value="1"/>
</dbReference>
<dbReference type="GO" id="GO:0031625">
    <property type="term" value="F:ubiquitin protein ligase binding"/>
    <property type="evidence" value="ECO:0007669"/>
    <property type="project" value="InterPro"/>
</dbReference>
<comment type="similarity">
    <text evidence="1">Belongs to the cullin family.</text>
</comment>
<dbReference type="SUPFAM" id="SSF74788">
    <property type="entry name" value="Cullin repeat-like"/>
    <property type="match status" value="1"/>
</dbReference>
<feature type="domain" description="Cullin N-terminal" evidence="2">
    <location>
        <begin position="39"/>
        <end position="262"/>
    </location>
</feature>
<dbReference type="PANTHER" id="PTHR11932">
    <property type="entry name" value="CULLIN"/>
    <property type="match status" value="1"/>
</dbReference>
<dbReference type="InterPro" id="IPR001373">
    <property type="entry name" value="Cullin_N"/>
</dbReference>
<dbReference type="Proteomes" id="UP001237642">
    <property type="component" value="Unassembled WGS sequence"/>
</dbReference>
<proteinExistence type="inferred from homology"/>